<name>A0A9P0TPY6_PIEBR</name>
<keyword evidence="8" id="KW-1185">Reference proteome</keyword>
<dbReference type="CDD" id="cd14473">
    <property type="entry name" value="FERM_B-lobe"/>
    <property type="match status" value="1"/>
</dbReference>
<dbReference type="Gene3D" id="1.20.120.810">
    <property type="entry name" value="Vinculin, Vh2 four-helix bundle"/>
    <property type="match status" value="1"/>
</dbReference>
<dbReference type="CDD" id="cd17090">
    <property type="entry name" value="FERM_F1_TLN"/>
    <property type="match status" value="1"/>
</dbReference>
<dbReference type="Pfam" id="PF00373">
    <property type="entry name" value="FERM_M"/>
    <property type="match status" value="1"/>
</dbReference>
<comment type="similarity">
    <text evidence="2">Belongs to the vinculin/alpha-catenin family.</text>
</comment>
<evidence type="ECO:0000313" key="7">
    <source>
        <dbReference type="EMBL" id="CAH4032811.1"/>
    </source>
</evidence>
<reference evidence="7" key="1">
    <citation type="submission" date="2022-05" db="EMBL/GenBank/DDBJ databases">
        <authorList>
            <person name="Okamura Y."/>
        </authorList>
    </citation>
    <scope>NUCLEOTIDE SEQUENCE</scope>
</reference>
<dbReference type="Gene3D" id="2.30.29.30">
    <property type="entry name" value="Pleckstrin-homology domain (PH domain)/Phosphotyrosine-binding domain (PTB)"/>
    <property type="match status" value="1"/>
</dbReference>
<dbReference type="Pfam" id="PF16511">
    <property type="entry name" value="FERM_f0"/>
    <property type="match status" value="1"/>
</dbReference>
<dbReference type="SUPFAM" id="SSF47220">
    <property type="entry name" value="alpha-catenin/vinculin-like"/>
    <property type="match status" value="1"/>
</dbReference>
<proteinExistence type="inferred from homology"/>
<dbReference type="GO" id="GO:0030182">
    <property type="term" value="P:neuron differentiation"/>
    <property type="evidence" value="ECO:0007669"/>
    <property type="project" value="UniProtKB-ARBA"/>
</dbReference>
<evidence type="ECO:0000256" key="3">
    <source>
        <dbReference type="ARBA" id="ARBA00022490"/>
    </source>
</evidence>
<dbReference type="Gene3D" id="1.20.1420.10">
    <property type="entry name" value="Talin, central domain"/>
    <property type="match status" value="2"/>
</dbReference>
<dbReference type="GO" id="GO:0051015">
    <property type="term" value="F:actin filament binding"/>
    <property type="evidence" value="ECO:0007669"/>
    <property type="project" value="InterPro"/>
</dbReference>
<dbReference type="InterPro" id="IPR014352">
    <property type="entry name" value="FERM/acyl-CoA-bd_prot_sf"/>
</dbReference>
<dbReference type="GO" id="GO:0030036">
    <property type="term" value="P:actin cytoskeleton organization"/>
    <property type="evidence" value="ECO:0007669"/>
    <property type="project" value="TreeGrafter"/>
</dbReference>
<dbReference type="InterPro" id="IPR015224">
    <property type="entry name" value="Talin_cent"/>
</dbReference>
<dbReference type="EMBL" id="CALOZG010000029">
    <property type="protein sequence ID" value="CAH4032811.1"/>
    <property type="molecule type" value="Genomic_DNA"/>
</dbReference>
<dbReference type="InterPro" id="IPR035963">
    <property type="entry name" value="FERM_2"/>
</dbReference>
<dbReference type="InterPro" id="IPR011993">
    <property type="entry name" value="PH-like_dom_sf"/>
</dbReference>
<gene>
    <name evidence="7" type="ORF">PIBRA_LOCUS9157</name>
</gene>
<dbReference type="SUPFAM" id="SSF109880">
    <property type="entry name" value="A middle domain of Talin 1"/>
    <property type="match status" value="1"/>
</dbReference>
<dbReference type="SUPFAM" id="SSF50729">
    <property type="entry name" value="PH domain-like"/>
    <property type="match status" value="1"/>
</dbReference>
<dbReference type="InterPro" id="IPR006077">
    <property type="entry name" value="Vinculin/catenin"/>
</dbReference>
<keyword evidence="3" id="KW-0963">Cytoplasm</keyword>
<dbReference type="GO" id="GO:0009887">
    <property type="term" value="P:animal organ morphogenesis"/>
    <property type="evidence" value="ECO:0007669"/>
    <property type="project" value="UniProtKB-ARBA"/>
</dbReference>
<feature type="coiled-coil region" evidence="5">
    <location>
        <begin position="1814"/>
        <end position="1864"/>
    </location>
</feature>
<keyword evidence="4" id="KW-0206">Cytoskeleton</keyword>
<dbReference type="Gene3D" id="3.10.20.90">
    <property type="entry name" value="Phosphatidylinositol 3-kinase Catalytic Subunit, Chain A, domain 1"/>
    <property type="match status" value="2"/>
</dbReference>
<evidence type="ECO:0000256" key="5">
    <source>
        <dbReference type="SAM" id="Coils"/>
    </source>
</evidence>
<dbReference type="InterPro" id="IPR019748">
    <property type="entry name" value="FERM_central"/>
</dbReference>
<dbReference type="InterPro" id="IPR036476">
    <property type="entry name" value="Talin_cent_sf"/>
</dbReference>
<feature type="coiled-coil region" evidence="5">
    <location>
        <begin position="906"/>
        <end position="937"/>
    </location>
</feature>
<evidence type="ECO:0000256" key="2">
    <source>
        <dbReference type="ARBA" id="ARBA00008376"/>
    </source>
</evidence>
<dbReference type="FunFam" id="1.20.80.10:FF:000007">
    <property type="entry name" value="Talin 2"/>
    <property type="match status" value="1"/>
</dbReference>
<dbReference type="PANTHER" id="PTHR19981:SF1">
    <property type="entry name" value="RHEA, ISOFORM B"/>
    <property type="match status" value="1"/>
</dbReference>
<dbReference type="GO" id="GO:0005886">
    <property type="term" value="C:plasma membrane"/>
    <property type="evidence" value="ECO:0007669"/>
    <property type="project" value="TreeGrafter"/>
</dbReference>
<dbReference type="CDD" id="cd10569">
    <property type="entry name" value="FERM_C_Talin"/>
    <property type="match status" value="1"/>
</dbReference>
<organism evidence="7 8">
    <name type="scientific">Pieris brassicae</name>
    <name type="common">White butterfly</name>
    <name type="synonym">Large white butterfly</name>
    <dbReference type="NCBI Taxonomy" id="7116"/>
    <lineage>
        <taxon>Eukaryota</taxon>
        <taxon>Metazoa</taxon>
        <taxon>Ecdysozoa</taxon>
        <taxon>Arthropoda</taxon>
        <taxon>Hexapoda</taxon>
        <taxon>Insecta</taxon>
        <taxon>Pterygota</taxon>
        <taxon>Neoptera</taxon>
        <taxon>Endopterygota</taxon>
        <taxon>Lepidoptera</taxon>
        <taxon>Glossata</taxon>
        <taxon>Ditrysia</taxon>
        <taxon>Papilionoidea</taxon>
        <taxon>Pieridae</taxon>
        <taxon>Pierinae</taxon>
        <taxon>Pieris</taxon>
    </lineage>
</organism>
<dbReference type="SMART" id="SM00295">
    <property type="entry name" value="B41"/>
    <property type="match status" value="1"/>
</dbReference>
<dbReference type="GO" id="GO:0005178">
    <property type="term" value="F:integrin binding"/>
    <property type="evidence" value="ECO:0007669"/>
    <property type="project" value="TreeGrafter"/>
</dbReference>
<dbReference type="PRINTS" id="PR00806">
    <property type="entry name" value="VINCULIN"/>
</dbReference>
<dbReference type="GO" id="GO:0005200">
    <property type="term" value="F:structural constituent of cytoskeleton"/>
    <property type="evidence" value="ECO:0007669"/>
    <property type="project" value="InterPro"/>
</dbReference>
<dbReference type="SUPFAM" id="SSF109885">
    <property type="entry name" value="I/LWEQ domain"/>
    <property type="match status" value="3"/>
</dbReference>
<evidence type="ECO:0000313" key="8">
    <source>
        <dbReference type="Proteomes" id="UP001152562"/>
    </source>
</evidence>
<dbReference type="InterPro" id="IPR035964">
    <property type="entry name" value="I/LWEQ_dom_sf"/>
</dbReference>
<dbReference type="GO" id="GO:0098609">
    <property type="term" value="P:cell-cell adhesion"/>
    <property type="evidence" value="ECO:0007669"/>
    <property type="project" value="TreeGrafter"/>
</dbReference>
<evidence type="ECO:0000256" key="1">
    <source>
        <dbReference type="ARBA" id="ARBA00004245"/>
    </source>
</evidence>
<dbReference type="GO" id="GO:0001726">
    <property type="term" value="C:ruffle"/>
    <property type="evidence" value="ECO:0007669"/>
    <property type="project" value="InterPro"/>
</dbReference>
<sequence>MAPLSLKIILDEAAVTKTLLFDTRTTVSHVHDIVKDKIVSLNPDKEYGFFLTSADDECSGVWLEGHRTLEYYMLRDGDSLYYLERMRNLRLRMLDGSVKTLQVDESKAIGDLMLYICDKIGTTNYEEYGLCREHMEIEDEIKPITGTLTLKRKAQAREKDAKLEQLSKKLKTDDNVEWLDQHKTLRELRVDPKETLLFKRRLFYSDRKVDARDPVQLNLLYVQTRDAILDGRQIVTEAKATEFAGLQCQVHFEDFNEEKHKPGFIENLREFLPAQYATSWGIEKKIFKEHKKHQGLSPLEAKNLYTKTARELPTYGVTFFLVKEKHKGKKKLIPRLLGINASSILRLDEDTKEILQVWPLTQVKSYRAASESFTLDFGDYSEKEYAVKTNEAFRIKDILQGYIDIIRKKLAAPYNVVHTEGDVICEENVEISRGTIIQNIVPSKVIEQSFVGPSSIISVQQGHRSSEGTKITTVHEVVSVTRGDRSQQGIKGEALGEPPNMFGRRLNRINSLSVKTVVLLSDGNERDYGNMYDIVSDMENELPAVVKGVRDTAKKLNDEQSKKLLDELDELCEYINNLSNIAKSSDYDKDKMESANEIAKKLADISAQMYLSLDPKSKKRSQFINSSRDSFIADEQTEANLRRMSLRTVVESTHEILDNCYSDLDQEYASSREPLIYSTLEKSVNHKLGKLNAAIASLIIAHSDPKEVNYSTAVTCMSTIKELVPELVQDVKALNSLNEDGGARLALTDEIKRLIDRTAALCRLNGTDDPQKLQEAGNAYGEVSRNLIYKFNRGNKMNLVADKENEIMDLAQDVGESASKLLIEVSELNSIITEDPRSEELDTAGVKCADAAKELYECAKLTAPSIHEPHCQSALTGACENLTSSVQHLSQIYKPIVDDPGRHFYGKRLANEVTDLNKALERLMNAYSNLNENENDNDPDGSSNGRAQKLKFTLSRARKALGDMEDQLLNDTNFDAPTNYDDQQKADLQKLESKLSQNVSKLNAAIATLLRATSSDSPDYGKINDAINTISQITPEIIQDSKVLEERLRELGGGDENSKQKLLDNLKDILHSTRDICASAEDDNKTDLNAAASKLAKATKKLQWMYNPLTNAHKEHVVMEQAKEVGNKTSALLLDTSELVTSIGNDLRADDLEAAGVRCADAAKDLITCAELTSPTIENIASQSALMASCGILESTLQSLNDTYKPIVSEPERYYYGNTLAARNEDLVKALDKLKDLCGKNDNMNIETLPESEKEHRLKFVKSLSRFSDALKDANYKLNNPSITNDNVKGDANRDHLQNELSKNIARLNAAIAQLLNSISGLPDYEKTNSAIEAIAELTPEIIRDGRTLEAHIDGNEQKELRQNLQHILDATHDICTHTAGHDNAGLKDAVAKFAQTSGKLNFVFNRHSKPKTENQTIDLAKDVGDKTAVLLYQTRGLIGVDDELKPEYLKLNEAIMACNYAAKELESCAQITAPFLYEPSCQGALADASKNLANKLQSLALAYKPLLDDPNQINNREILVNRTMGVIEALDKLKYHAASQQACDVVRKSIMEDEPKRMFKASLKQSKKALSEAIQQLERDSEYGVKQCEMVASESKSSPKEFLSQNVAQLNGAIVSLLHATTDSPDYDAATFAVLSTSNIIPKIVKAGECIDGENPKANMIEKLKPMITTVQEICKSAEEERFKDLNNSTMQFAEQSEAIYSECSPKSYEKKKDRILDLSKGACKDASVYLTKVYQLAQKVGVEEATDLDVGGAKIVDTAQVFLTAAQVTAPTIAEPQCQNALISFTDTFSKKIDDLDNLWAPLTGPHNQDLADLMKNDSNKLQKTLNELRNICTSDSGDEDKEQLQTKVLEAKDKLKAMEKLASKERLRELPEPPLLEFVSIMTKDQGCIEKTTIEPTKLLLCEKLSQLNQSIALLVQAMSGLGEIDYKVQEELVQSISQTAPETIKYILSTHKYLEDDAKEVMIAEAKALCEATQGVLDNLDKDNTEELGDAVSKYAYSSGKLYFIFSPYKKAESKKEAEIVHTARSACERTSLMLSRVSRLAQTLDASEAEPLDRTGVELADAAQALLTNAQLTSPSIRFECSQSVLEDSVNQVNELSEKLGNAWSPLVSSDEQLGQQLDKDLNHLQTDLYRLKDIIHESNQWIPTADIEIDDNTNKNIDSDSKHDKDLLIEDTPIKELASKILNSAKSELEDGNLSVEKQGALKCFTNELTAALCALDLATARCKRDPVDAKKRQDLENVIQNVQHLCLVGQREADAQTNIIDLMVFVKEVMTAANELYQSTEFVHPNCSKKALVNIRDACDDIIGKAENLSNTPDIPEDSILHDMLVTEQFAQECDVCVKTIQDSVETITENNSRNLLHEKLRALIEKCDLLKFAAKGSVSSAAGVAIEEDLQNLTDAEKKIELLLTTNDMSESTENDKPINIEAIKTAQIPLTSAVIAKQDDVPQALTQYAMRMLAVTPKDPASQLKLNEHLKKLSSLLKKRNLASGRRVATWQDADGDDVTDITNQILEEIHEYIPKDKRATDGNDLKALMIFKDGEIDGDINELNSKLSQQTQKLSFMIGTVILNSDKPEGITRAVRSTGEVVAEISAISKAIRHKDIIQGKRMEKATYYLTAAMYNLLETSESVNQEFEKPESRRKLLDACRTLTEALNKLAQVSSRADKTKRDGEEFQRNIQLQQVLLSPNLPTCALGLEDTLDALQAQGEIIHKLNSEETMSQSECGTTLRYVAAAACASAQYASHSAYLLAISEENQDAAKKGLIDHTRVNQISDNVDEVCSKIISGDKEQAKSLEPVLTKHIQILSEFVDDCTMKMNEDDSAKVKEDYTVINSAMDQLKHGIHASPYRDDIVICRSLKLLDAINRLKFTMKRSPTPRYNGSTAEKHNLGIVMENAKNLLNDTSRLVSQVTSSEEEVLTWVMYGAISKQVIKSYEALLTCIRNKGSEMKVLQATVISNDDPEPQKSHLQTQIDLINKWLRNPACKQDVKNEAIRAADNIIDMGEKICEDLKDPEKEEMLHVVVESKELLKECSVKYQSAKASLLLERLRDLKGMLERGVVTRVVEEFLEEQPLEDIENIRKETDMKRRDLLLDKKIAELLAQLGRVSRTAQFVSDTTTAPIRYDIINTSKQVELLAPSLVKAAQDSVKNQNDQAIENYKDMVMKYAESLSRVRELCDRAVNPMDFAQAAVETMARIKEASKNDPIKAEFASCIITRLGNRVVEAGMSSVNVQKDPELQQTLASIKKSIKDAHHTKTDLAAEIIRKTGEVESALGGETIFQKEPEADQPIFAAAHGLHAAVRDWSARDNEVVAVAKRVAVLMARLAHHMYNDRKSELIATSKEIVAKSHEVAALARKLAMECSDLRIRNNLLQVCQRIPLISGQLKMLTTVKGSTLGKQGSEEDKEAMNMLVGNAQNLMTSIQEIVKVAESASVKIMSQRGRRIRWVRRNYY</sequence>
<dbReference type="SUPFAM" id="SSF47031">
    <property type="entry name" value="Second domain of FERM"/>
    <property type="match status" value="1"/>
</dbReference>
<dbReference type="Proteomes" id="UP001152562">
    <property type="component" value="Unassembled WGS sequence"/>
</dbReference>
<dbReference type="SMART" id="SM01244">
    <property type="entry name" value="IRS"/>
    <property type="match status" value="1"/>
</dbReference>
<protein>
    <recommendedName>
        <fullName evidence="6">FERM domain-containing protein</fullName>
    </recommendedName>
</protein>
<dbReference type="Gene3D" id="1.20.120.230">
    <property type="entry name" value="Alpha-catenin/vinculin-like"/>
    <property type="match status" value="5"/>
</dbReference>
<dbReference type="GO" id="GO:0005925">
    <property type="term" value="C:focal adhesion"/>
    <property type="evidence" value="ECO:0007669"/>
    <property type="project" value="InterPro"/>
</dbReference>
<comment type="subcellular location">
    <subcellularLocation>
        <location evidence="1">Cytoplasm</location>
        <location evidence="1">Cytoskeleton</location>
    </subcellularLocation>
</comment>
<dbReference type="Pfam" id="PF01044">
    <property type="entry name" value="Vinculin"/>
    <property type="match status" value="1"/>
</dbReference>
<dbReference type="FunFam" id="2.30.29.30:FF:000028">
    <property type="entry name" value="Talin 2"/>
    <property type="match status" value="1"/>
</dbReference>
<comment type="caution">
    <text evidence="7">The sequence shown here is derived from an EMBL/GenBank/DDBJ whole genome shotgun (WGS) entry which is preliminary data.</text>
</comment>
<dbReference type="Pfam" id="PF09141">
    <property type="entry name" value="Talin_middle"/>
    <property type="match status" value="1"/>
</dbReference>
<dbReference type="InterPro" id="IPR019749">
    <property type="entry name" value="Band_41_domain"/>
</dbReference>
<dbReference type="PANTHER" id="PTHR19981">
    <property type="entry name" value="TALIN"/>
    <property type="match status" value="1"/>
</dbReference>
<evidence type="ECO:0000256" key="4">
    <source>
        <dbReference type="ARBA" id="ARBA00023212"/>
    </source>
</evidence>
<evidence type="ECO:0000259" key="6">
    <source>
        <dbReference type="PROSITE" id="PS50057"/>
    </source>
</evidence>
<keyword evidence="5" id="KW-0175">Coiled coil</keyword>
<dbReference type="InterPro" id="IPR036723">
    <property type="entry name" value="Alpha-catenin/vinculin-like_sf"/>
</dbReference>
<dbReference type="GO" id="GO:0005737">
    <property type="term" value="C:cytoplasm"/>
    <property type="evidence" value="ECO:0007669"/>
    <property type="project" value="TreeGrafter"/>
</dbReference>
<dbReference type="InterPro" id="IPR000299">
    <property type="entry name" value="FERM_domain"/>
</dbReference>
<feature type="domain" description="FERM" evidence="6">
    <location>
        <begin position="87"/>
        <end position="410"/>
    </location>
</feature>
<dbReference type="Gene3D" id="1.20.80.10">
    <property type="match status" value="1"/>
</dbReference>
<dbReference type="InterPro" id="IPR032425">
    <property type="entry name" value="FERM_f0"/>
</dbReference>
<accession>A0A9P0TPY6</accession>
<dbReference type="GO" id="GO:0005856">
    <property type="term" value="C:cytoskeleton"/>
    <property type="evidence" value="ECO:0007669"/>
    <property type="project" value="UniProtKB-SubCell"/>
</dbReference>
<dbReference type="PROSITE" id="PS50057">
    <property type="entry name" value="FERM_3"/>
    <property type="match status" value="1"/>
</dbReference>